<keyword evidence="5" id="KW-0378">Hydrolase</keyword>
<comment type="catalytic activity">
    <reaction evidence="7">
        <text>(2R)-O-phospho-3-sulfolactate + H2O = (2R)-3-sulfolactate + phosphate</text>
        <dbReference type="Rhea" id="RHEA:23416"/>
        <dbReference type="ChEBI" id="CHEBI:15377"/>
        <dbReference type="ChEBI" id="CHEBI:15597"/>
        <dbReference type="ChEBI" id="CHEBI:43474"/>
        <dbReference type="ChEBI" id="CHEBI:58738"/>
        <dbReference type="EC" id="3.1.3.71"/>
    </reaction>
</comment>
<evidence type="ECO:0000256" key="3">
    <source>
        <dbReference type="ARBA" id="ARBA00012953"/>
    </source>
</evidence>
<evidence type="ECO:0000313" key="9">
    <source>
        <dbReference type="Proteomes" id="UP001628220"/>
    </source>
</evidence>
<dbReference type="EC" id="3.1.3.71" evidence="3"/>
<protein>
    <recommendedName>
        <fullName evidence="4">Probable 2-phosphosulfolactate phosphatase</fullName>
        <ecNumber evidence="3">3.1.3.71</ecNumber>
    </recommendedName>
</protein>
<evidence type="ECO:0000256" key="6">
    <source>
        <dbReference type="ARBA" id="ARBA00022842"/>
    </source>
</evidence>
<dbReference type="RefSeq" id="WP_411915082.1">
    <property type="nucleotide sequence ID" value="NZ_BAAFSF010000001.1"/>
</dbReference>
<dbReference type="PANTHER" id="PTHR37311:SF1">
    <property type="entry name" value="2-PHOSPHOSULFOLACTATE PHOSPHATASE-RELATED"/>
    <property type="match status" value="1"/>
</dbReference>
<name>A0ABQ0E0P2_9PORP</name>
<dbReference type="Gene3D" id="3.90.1560.10">
    <property type="entry name" value="ComB-like"/>
    <property type="match status" value="1"/>
</dbReference>
<dbReference type="InterPro" id="IPR005238">
    <property type="entry name" value="ComB-like"/>
</dbReference>
<keyword evidence="9" id="KW-1185">Reference proteome</keyword>
<evidence type="ECO:0000313" key="8">
    <source>
        <dbReference type="EMBL" id="GAB1251268.1"/>
    </source>
</evidence>
<organism evidence="8 9">
    <name type="scientific">Porphyromonas miyakawae</name>
    <dbReference type="NCBI Taxonomy" id="3137470"/>
    <lineage>
        <taxon>Bacteria</taxon>
        <taxon>Pseudomonadati</taxon>
        <taxon>Bacteroidota</taxon>
        <taxon>Bacteroidia</taxon>
        <taxon>Bacteroidales</taxon>
        <taxon>Porphyromonadaceae</taxon>
        <taxon>Porphyromonas</taxon>
    </lineage>
</organism>
<dbReference type="SUPFAM" id="SSF142823">
    <property type="entry name" value="ComB-like"/>
    <property type="match status" value="1"/>
</dbReference>
<comment type="similarity">
    <text evidence="2">Belongs to the ComB family.</text>
</comment>
<dbReference type="Proteomes" id="UP001628220">
    <property type="component" value="Unassembled WGS sequence"/>
</dbReference>
<dbReference type="Pfam" id="PF04029">
    <property type="entry name" value="2-ph_phosp"/>
    <property type="match status" value="1"/>
</dbReference>
<proteinExistence type="inferred from homology"/>
<gene>
    <name evidence="8" type="ORF">Tsumi_03720</name>
</gene>
<sequence length="248" mass="26656">MMRFSHCPSRILLDHYLTEGTSLYDVVIVVDALRATATITRTLASGANRVIPVASLEEALAHIGEANVIVAAERGGKRIGAAQLGNDPATYTPEVVAGKDIYLTTTNGTATIKGIEAYSQAEILIGAFTNIGALTELIVRDYADASLLVVGAGWMGQASLEDSLFAGYLADSLMKENVSLQLDDAAYLAILAAREIGDDPIEAISKGEHFRRLRAFLSYEVIAACLKRDVDTLIPRYDRLSQSLIPLL</sequence>
<dbReference type="InterPro" id="IPR036702">
    <property type="entry name" value="ComB-like_sf"/>
</dbReference>
<keyword evidence="6" id="KW-0460">Magnesium</keyword>
<comment type="caution">
    <text evidence="8">The sequence shown here is derived from an EMBL/GenBank/DDBJ whole genome shotgun (WGS) entry which is preliminary data.</text>
</comment>
<dbReference type="EMBL" id="BAAFSF010000001">
    <property type="protein sequence ID" value="GAB1251268.1"/>
    <property type="molecule type" value="Genomic_DNA"/>
</dbReference>
<evidence type="ECO:0000256" key="1">
    <source>
        <dbReference type="ARBA" id="ARBA00001946"/>
    </source>
</evidence>
<accession>A0ABQ0E0P2</accession>
<evidence type="ECO:0000256" key="7">
    <source>
        <dbReference type="ARBA" id="ARBA00033711"/>
    </source>
</evidence>
<comment type="cofactor">
    <cofactor evidence="1">
        <name>Mg(2+)</name>
        <dbReference type="ChEBI" id="CHEBI:18420"/>
    </cofactor>
</comment>
<reference evidence="8 9" key="1">
    <citation type="journal article" date="2025" name="Int. J. Syst. Evol. Microbiol.">
        <title>Desulfovibrio falkowii sp. nov., Porphyromonas miyakawae sp. nov., Mediterraneibacter flintii sp. nov. and Owariibacterium komagatae gen. nov., sp. nov., isolated from human faeces.</title>
        <authorList>
            <person name="Hamaguchi T."/>
            <person name="Ohara M."/>
            <person name="Hisatomi A."/>
            <person name="Sekiguchi K."/>
            <person name="Takeda J.I."/>
            <person name="Ueyama J."/>
            <person name="Ito M."/>
            <person name="Nishiwaki H."/>
            <person name="Ogi T."/>
            <person name="Hirayama M."/>
            <person name="Ohkuma M."/>
            <person name="Sakamoto M."/>
            <person name="Ohno K."/>
        </authorList>
    </citation>
    <scope>NUCLEOTIDE SEQUENCE [LARGE SCALE GENOMIC DNA]</scope>
    <source>
        <strain evidence="8 9">13CB11C</strain>
    </source>
</reference>
<evidence type="ECO:0000256" key="2">
    <source>
        <dbReference type="ARBA" id="ARBA00009997"/>
    </source>
</evidence>
<evidence type="ECO:0000256" key="5">
    <source>
        <dbReference type="ARBA" id="ARBA00022801"/>
    </source>
</evidence>
<evidence type="ECO:0000256" key="4">
    <source>
        <dbReference type="ARBA" id="ARBA00021948"/>
    </source>
</evidence>
<dbReference type="PANTHER" id="PTHR37311">
    <property type="entry name" value="2-PHOSPHOSULFOLACTATE PHOSPHATASE-RELATED"/>
    <property type="match status" value="1"/>
</dbReference>